<protein>
    <submittedName>
        <fullName evidence="2">Uncharacterized protein</fullName>
    </submittedName>
</protein>
<dbReference type="KEGG" id="psuu:Psuf_034060"/>
<feature type="region of interest" description="Disordered" evidence="1">
    <location>
        <begin position="1"/>
        <end position="49"/>
    </location>
</feature>
<gene>
    <name evidence="2" type="ORF">Psuf_034060</name>
</gene>
<accession>A0A6F8YJ83</accession>
<evidence type="ECO:0000313" key="2">
    <source>
        <dbReference type="EMBL" id="BCB86093.1"/>
    </source>
</evidence>
<dbReference type="EMBL" id="AP022871">
    <property type="protein sequence ID" value="BCB86093.1"/>
    <property type="molecule type" value="Genomic_DNA"/>
</dbReference>
<name>A0A6F8YJ83_9ACTN</name>
<organism evidence="2 3">
    <name type="scientific">Phytohabitans suffuscus</name>
    <dbReference type="NCBI Taxonomy" id="624315"/>
    <lineage>
        <taxon>Bacteria</taxon>
        <taxon>Bacillati</taxon>
        <taxon>Actinomycetota</taxon>
        <taxon>Actinomycetes</taxon>
        <taxon>Micromonosporales</taxon>
        <taxon>Micromonosporaceae</taxon>
    </lineage>
</organism>
<reference evidence="2 3" key="2">
    <citation type="submission" date="2020-03" db="EMBL/GenBank/DDBJ databases">
        <authorList>
            <person name="Ichikawa N."/>
            <person name="Kimura A."/>
            <person name="Kitahashi Y."/>
            <person name="Uohara A."/>
        </authorList>
    </citation>
    <scope>NUCLEOTIDE SEQUENCE [LARGE SCALE GENOMIC DNA]</scope>
    <source>
        <strain evidence="2 3">NBRC 105367</strain>
    </source>
</reference>
<dbReference type="Proteomes" id="UP000503011">
    <property type="component" value="Chromosome"/>
</dbReference>
<dbReference type="RefSeq" id="WP_173157982.1">
    <property type="nucleotide sequence ID" value="NZ_AP022871.1"/>
</dbReference>
<proteinExistence type="predicted"/>
<evidence type="ECO:0000256" key="1">
    <source>
        <dbReference type="SAM" id="MobiDB-lite"/>
    </source>
</evidence>
<keyword evidence="3" id="KW-1185">Reference proteome</keyword>
<evidence type="ECO:0000313" key="3">
    <source>
        <dbReference type="Proteomes" id="UP000503011"/>
    </source>
</evidence>
<reference evidence="2 3" key="1">
    <citation type="submission" date="2020-03" db="EMBL/GenBank/DDBJ databases">
        <title>Whole genome shotgun sequence of Phytohabitans suffuscus NBRC 105367.</title>
        <authorList>
            <person name="Komaki H."/>
            <person name="Tamura T."/>
        </authorList>
    </citation>
    <scope>NUCLEOTIDE SEQUENCE [LARGE SCALE GENOMIC DNA]</scope>
    <source>
        <strain evidence="2 3">NBRC 105367</strain>
    </source>
</reference>
<dbReference type="AlphaFoldDB" id="A0A6F8YJ83"/>
<sequence>MRSRRILLSDSGELQPCAGGRAGERPASREAAPFFPPTTQRVADEDDVDPGADLSLPASLSSRLFYLQGELTWHTNRQPTPARRFLQENRLVRSFETRGILEHIRAVLADSRAQRVARDALMFVFSLSRSGARIKTDLAALGLRLPTANGAWMAAGDCLFSSDWPGTTGTELSAIAATPEDRSAELHALAGRLLAPPAQLMRAGDQVADWVAFLQRVGVGEVMPLQSLRDGREIYGSYLTREQLSAVPGLPDPVRDHWANALPTSCAAGFPWTPYVAKTSLWWLPGQADWERLTDRVRRHLARQILRGLKGAWPADALVTVWERDRAGEKDPQRRWTPLGAFFAHGGLAADATAGSERRGFCDADRLLDVPGTR</sequence>